<evidence type="ECO:0000256" key="2">
    <source>
        <dbReference type="ARBA" id="ARBA00022448"/>
    </source>
</evidence>
<dbReference type="InterPro" id="IPR017871">
    <property type="entry name" value="ABC_transporter-like_CS"/>
</dbReference>
<dbReference type="EMBL" id="CP137640">
    <property type="protein sequence ID" value="WVX79305.1"/>
    <property type="molecule type" value="Genomic_DNA"/>
</dbReference>
<dbReference type="SMART" id="SM00382">
    <property type="entry name" value="AAA"/>
    <property type="match status" value="1"/>
</dbReference>
<dbReference type="PROSITE" id="PS50893">
    <property type="entry name" value="ABC_TRANSPORTER_2"/>
    <property type="match status" value="1"/>
</dbReference>
<proteinExistence type="inferred from homology"/>
<evidence type="ECO:0000256" key="1">
    <source>
        <dbReference type="ARBA" id="ARBA00005417"/>
    </source>
</evidence>
<dbReference type="Gene3D" id="3.40.50.300">
    <property type="entry name" value="P-loop containing nucleotide triphosphate hydrolases"/>
    <property type="match status" value="1"/>
</dbReference>
<sequence length="258" mass="28978">MIIDMENVSLMKDGKWILKDIHWKVDKGESWVVYGLNGAGKTALLNTLCAYNFPTKGKMEVLGREFGKVMLGEELRKQIGFVSSSLQQKFNLSYNSFEIILSGAYASIGLYEKPTQEIREKAISLLEQLGCMPYANRSYGTLSQGEKQRVLIGRALMAEPGLLILDEPTNGLDFVAKEQLLDTIDKISRTENAPTLLYVTHHVDEILPVFSHTLLLKKGEVFATGKTKDVLTSARLSDFFHLDVEVLWNHDRPALVRA</sequence>
<evidence type="ECO:0000313" key="6">
    <source>
        <dbReference type="EMBL" id="WVX79305.1"/>
    </source>
</evidence>
<keyword evidence="7" id="KW-1185">Reference proteome</keyword>
<dbReference type="Proteomes" id="UP001357223">
    <property type="component" value="Chromosome"/>
</dbReference>
<dbReference type="InterPro" id="IPR027417">
    <property type="entry name" value="P-loop_NTPase"/>
</dbReference>
<dbReference type="PANTHER" id="PTHR42734:SF6">
    <property type="entry name" value="MOLYBDATE IMPORT ATP-BINDING PROTEIN MOLC"/>
    <property type="match status" value="1"/>
</dbReference>
<evidence type="ECO:0000259" key="5">
    <source>
        <dbReference type="PROSITE" id="PS50893"/>
    </source>
</evidence>
<dbReference type="InterPro" id="IPR003593">
    <property type="entry name" value="AAA+_ATPase"/>
</dbReference>
<keyword evidence="4 6" id="KW-0067">ATP-binding</keyword>
<dbReference type="InterPro" id="IPR050153">
    <property type="entry name" value="Metal_Ion_Import_ABC"/>
</dbReference>
<dbReference type="SUPFAM" id="SSF52540">
    <property type="entry name" value="P-loop containing nucleoside triphosphate hydrolases"/>
    <property type="match status" value="1"/>
</dbReference>
<evidence type="ECO:0000256" key="4">
    <source>
        <dbReference type="ARBA" id="ARBA00022840"/>
    </source>
</evidence>
<protein>
    <submittedName>
        <fullName evidence="6">ABC transporter ATP-binding protein</fullName>
    </submittedName>
</protein>
<feature type="domain" description="ABC transporter" evidence="5">
    <location>
        <begin position="3"/>
        <end position="243"/>
    </location>
</feature>
<dbReference type="Pfam" id="PF00005">
    <property type="entry name" value="ABC_tran"/>
    <property type="match status" value="1"/>
</dbReference>
<dbReference type="RefSeq" id="WP_338448239.1">
    <property type="nucleotide sequence ID" value="NZ_CP137640.1"/>
</dbReference>
<dbReference type="PANTHER" id="PTHR42734">
    <property type="entry name" value="METAL TRANSPORT SYSTEM ATP-BINDING PROTEIN TM_0124-RELATED"/>
    <property type="match status" value="1"/>
</dbReference>
<accession>A0ABZ2C734</accession>
<dbReference type="PROSITE" id="PS00211">
    <property type="entry name" value="ABC_TRANSPORTER_1"/>
    <property type="match status" value="1"/>
</dbReference>
<dbReference type="GO" id="GO:0005524">
    <property type="term" value="F:ATP binding"/>
    <property type="evidence" value="ECO:0007669"/>
    <property type="project" value="UniProtKB-KW"/>
</dbReference>
<reference evidence="6 7" key="1">
    <citation type="submission" date="2023-10" db="EMBL/GenBank/DDBJ databases">
        <title>Niallia locisalis sp.nov. isolated from a salt pond sample.</title>
        <authorList>
            <person name="Li X.-J."/>
            <person name="Dong L."/>
        </authorList>
    </citation>
    <scope>NUCLEOTIDE SEQUENCE [LARGE SCALE GENOMIC DNA]</scope>
    <source>
        <strain evidence="6 7">DSM 29761</strain>
    </source>
</reference>
<evidence type="ECO:0000313" key="7">
    <source>
        <dbReference type="Proteomes" id="UP001357223"/>
    </source>
</evidence>
<keyword evidence="2" id="KW-0813">Transport</keyword>
<evidence type="ECO:0000256" key="3">
    <source>
        <dbReference type="ARBA" id="ARBA00022741"/>
    </source>
</evidence>
<organism evidence="6 7">
    <name type="scientific">Niallia oryzisoli</name>
    <dbReference type="NCBI Taxonomy" id="1737571"/>
    <lineage>
        <taxon>Bacteria</taxon>
        <taxon>Bacillati</taxon>
        <taxon>Bacillota</taxon>
        <taxon>Bacilli</taxon>
        <taxon>Bacillales</taxon>
        <taxon>Bacillaceae</taxon>
        <taxon>Niallia</taxon>
    </lineage>
</organism>
<comment type="similarity">
    <text evidence="1">Belongs to the ABC transporter superfamily.</text>
</comment>
<keyword evidence="3" id="KW-0547">Nucleotide-binding</keyword>
<name>A0ABZ2C734_9BACI</name>
<gene>
    <name evidence="6" type="ORF">R4Z09_18585</name>
</gene>
<dbReference type="InterPro" id="IPR003439">
    <property type="entry name" value="ABC_transporter-like_ATP-bd"/>
</dbReference>